<evidence type="ECO:0000256" key="1">
    <source>
        <dbReference type="ARBA" id="ARBA00004123"/>
    </source>
</evidence>
<evidence type="ECO:0000256" key="9">
    <source>
        <dbReference type="ARBA" id="ARBA00039242"/>
    </source>
</evidence>
<accession>R7TFJ6</accession>
<dbReference type="EMBL" id="AMQN01002807">
    <property type="status" value="NOT_ANNOTATED_CDS"/>
    <property type="molecule type" value="Genomic_DNA"/>
</dbReference>
<dbReference type="OrthoDB" id="3173at2759"/>
<dbReference type="GO" id="GO:0008033">
    <property type="term" value="P:tRNA processing"/>
    <property type="evidence" value="ECO:0007669"/>
    <property type="project" value="UniProtKB-KW"/>
</dbReference>
<dbReference type="InterPro" id="IPR005636">
    <property type="entry name" value="DTW"/>
</dbReference>
<reference evidence="16" key="1">
    <citation type="submission" date="2012-12" db="EMBL/GenBank/DDBJ databases">
        <authorList>
            <person name="Hellsten U."/>
            <person name="Grimwood J."/>
            <person name="Chapman J.A."/>
            <person name="Shapiro H."/>
            <person name="Aerts A."/>
            <person name="Otillar R.P."/>
            <person name="Terry A.Y."/>
            <person name="Boore J.L."/>
            <person name="Simakov O."/>
            <person name="Marletaz F."/>
            <person name="Cho S.-J."/>
            <person name="Edsinger-Gonzales E."/>
            <person name="Havlak P."/>
            <person name="Kuo D.-H."/>
            <person name="Larsson T."/>
            <person name="Lv J."/>
            <person name="Arendt D."/>
            <person name="Savage R."/>
            <person name="Osoegawa K."/>
            <person name="de Jong P."/>
            <person name="Lindberg D.R."/>
            <person name="Seaver E.C."/>
            <person name="Weisblat D.A."/>
            <person name="Putnam N.H."/>
            <person name="Grigoriev I.V."/>
            <person name="Rokhsar D.S."/>
        </authorList>
    </citation>
    <scope>NUCLEOTIDE SEQUENCE</scope>
    <source>
        <strain evidence="16">I ESC-2004</strain>
    </source>
</reference>
<gene>
    <name evidence="14" type="ORF">CAPTEDRAFT_44414</name>
</gene>
<dbReference type="EMBL" id="KB310082">
    <property type="protein sequence ID" value="ELT92558.1"/>
    <property type="molecule type" value="Genomic_DNA"/>
</dbReference>
<keyword evidence="16" id="KW-1185">Reference proteome</keyword>
<dbReference type="OMA" id="VNAWGLN"/>
<comment type="function">
    <text evidence="7">Catalyzes the formation of 3-(3-amino-3-carboxypropyl)uridine (acp3U) at position 20 in the D-loop of several cytoplasmic tRNAs (acp3U(20)).</text>
</comment>
<evidence type="ECO:0000256" key="10">
    <source>
        <dbReference type="ARBA" id="ARBA00042508"/>
    </source>
</evidence>
<evidence type="ECO:0000256" key="2">
    <source>
        <dbReference type="ARBA" id="ARBA00012386"/>
    </source>
</evidence>
<evidence type="ECO:0000256" key="3">
    <source>
        <dbReference type="ARBA" id="ARBA00022679"/>
    </source>
</evidence>
<feature type="non-terminal residue" evidence="14">
    <location>
        <position position="243"/>
    </location>
</feature>
<dbReference type="FunCoup" id="R7TFJ6">
    <property type="interactions" value="1274"/>
</dbReference>
<evidence type="ECO:0000256" key="4">
    <source>
        <dbReference type="ARBA" id="ARBA00022691"/>
    </source>
</evidence>
<comment type="subcellular location">
    <subcellularLocation>
        <location evidence="1">Nucleus</location>
    </subcellularLocation>
</comment>
<dbReference type="SMART" id="SM01144">
    <property type="entry name" value="DTW"/>
    <property type="match status" value="1"/>
</dbReference>
<evidence type="ECO:0000256" key="6">
    <source>
        <dbReference type="ARBA" id="ARBA00023242"/>
    </source>
</evidence>
<evidence type="ECO:0000313" key="14">
    <source>
        <dbReference type="EMBL" id="ELT92558.1"/>
    </source>
</evidence>
<feature type="non-terminal residue" evidence="14">
    <location>
        <position position="1"/>
    </location>
</feature>
<dbReference type="EnsemblMetazoa" id="CapteT44414">
    <property type="protein sequence ID" value="CapteP44414"/>
    <property type="gene ID" value="CapteG44414"/>
</dbReference>
<comment type="similarity">
    <text evidence="8">Belongs to the TDD superfamily. DTWD1 family.</text>
</comment>
<proteinExistence type="inferred from homology"/>
<evidence type="ECO:0000256" key="7">
    <source>
        <dbReference type="ARBA" id="ARBA00037050"/>
    </source>
</evidence>
<dbReference type="EC" id="2.5.1.25" evidence="2"/>
<keyword evidence="5" id="KW-0819">tRNA processing</keyword>
<dbReference type="EMBL" id="AMQN01002806">
    <property type="status" value="NOT_ANNOTATED_CDS"/>
    <property type="molecule type" value="Genomic_DNA"/>
</dbReference>
<dbReference type="STRING" id="283909.R7TFJ6"/>
<evidence type="ECO:0000256" key="8">
    <source>
        <dbReference type="ARBA" id="ARBA00038290"/>
    </source>
</evidence>
<reference evidence="15" key="3">
    <citation type="submission" date="2015-06" db="UniProtKB">
        <authorList>
            <consortium name="EnsemblMetazoa"/>
        </authorList>
    </citation>
    <scope>IDENTIFICATION</scope>
</reference>
<dbReference type="HOGENOM" id="CLU_069451_0_0_1"/>
<organism evidence="14">
    <name type="scientific">Capitella teleta</name>
    <name type="common">Polychaete worm</name>
    <dbReference type="NCBI Taxonomy" id="283909"/>
    <lineage>
        <taxon>Eukaryota</taxon>
        <taxon>Metazoa</taxon>
        <taxon>Spiralia</taxon>
        <taxon>Lophotrochozoa</taxon>
        <taxon>Annelida</taxon>
        <taxon>Polychaeta</taxon>
        <taxon>Sedentaria</taxon>
        <taxon>Scolecida</taxon>
        <taxon>Capitellidae</taxon>
        <taxon>Capitella</taxon>
    </lineage>
</organism>
<reference evidence="14 16" key="2">
    <citation type="journal article" date="2013" name="Nature">
        <title>Insights into bilaterian evolution from three spiralian genomes.</title>
        <authorList>
            <person name="Simakov O."/>
            <person name="Marletaz F."/>
            <person name="Cho S.J."/>
            <person name="Edsinger-Gonzales E."/>
            <person name="Havlak P."/>
            <person name="Hellsten U."/>
            <person name="Kuo D.H."/>
            <person name="Larsson T."/>
            <person name="Lv J."/>
            <person name="Arendt D."/>
            <person name="Savage R."/>
            <person name="Osoegawa K."/>
            <person name="de Jong P."/>
            <person name="Grimwood J."/>
            <person name="Chapman J.A."/>
            <person name="Shapiro H."/>
            <person name="Aerts A."/>
            <person name="Otillar R.P."/>
            <person name="Terry A.Y."/>
            <person name="Boore J.L."/>
            <person name="Grigoriev I.V."/>
            <person name="Lindberg D.R."/>
            <person name="Seaver E.C."/>
            <person name="Weisblat D.A."/>
            <person name="Putnam N.H."/>
            <person name="Rokhsar D.S."/>
        </authorList>
    </citation>
    <scope>NUCLEOTIDE SEQUENCE</scope>
    <source>
        <strain evidence="14 16">I ESC-2004</strain>
    </source>
</reference>
<dbReference type="GO" id="GO:0005634">
    <property type="term" value="C:nucleus"/>
    <property type="evidence" value="ECO:0007669"/>
    <property type="project" value="UniProtKB-SubCell"/>
</dbReference>
<dbReference type="GO" id="GO:0016432">
    <property type="term" value="F:tRNA-uridine aminocarboxypropyltransferase activity"/>
    <property type="evidence" value="ECO:0007669"/>
    <property type="project" value="UniProtKB-EC"/>
</dbReference>
<evidence type="ECO:0000256" key="11">
    <source>
        <dbReference type="ARBA" id="ARBA00048718"/>
    </source>
</evidence>
<sequence length="243" mass="27900">GREKCKKCNKSRRYYCYTCFLPVDSVAANFPKVKLPLSVDIIKHPNEIDGKSTAAHAAVIAPDDVTVYSFPDIPHYDQPHRVVLVYPSRTSSNMEEFLDDAKVVGVETESSSSLDEQVPLGQKRKADSPTENANSKRSRADLCPFDKVVFIDSTWAQVTKIASDVRLKDIRRIEMKSQTTKFWRPQQGKPDTYLATIEAIYYFFREFHLTFINPEYDGCYDNLLFLFNFMYHKIKELSNGGKE</sequence>
<evidence type="ECO:0000313" key="15">
    <source>
        <dbReference type="EnsemblMetazoa" id="CapteP44414"/>
    </source>
</evidence>
<evidence type="ECO:0000256" key="5">
    <source>
        <dbReference type="ARBA" id="ARBA00022694"/>
    </source>
</evidence>
<dbReference type="PANTHER" id="PTHR15627:SF8">
    <property type="entry name" value="TRNA-URIDINE AMINOCARBOXYPROPYLTRANSFERASE 1"/>
    <property type="match status" value="1"/>
</dbReference>
<evidence type="ECO:0000256" key="12">
    <source>
        <dbReference type="SAM" id="MobiDB-lite"/>
    </source>
</evidence>
<keyword evidence="4" id="KW-0949">S-adenosyl-L-methionine</keyword>
<keyword evidence="3" id="KW-0808">Transferase</keyword>
<protein>
    <recommendedName>
        <fullName evidence="9">tRNA-uridine aminocarboxypropyltransferase 1</fullName>
        <ecNumber evidence="2">2.5.1.25</ecNumber>
    </recommendedName>
    <alternativeName>
        <fullName evidence="10">DTW domain-containing protein 1</fullName>
    </alternativeName>
</protein>
<name>R7TFJ6_CAPTE</name>
<dbReference type="AlphaFoldDB" id="R7TFJ6"/>
<dbReference type="Pfam" id="PF03942">
    <property type="entry name" value="DTW"/>
    <property type="match status" value="1"/>
</dbReference>
<evidence type="ECO:0000313" key="16">
    <source>
        <dbReference type="Proteomes" id="UP000014760"/>
    </source>
</evidence>
<dbReference type="InterPro" id="IPR051521">
    <property type="entry name" value="tRNA_Mod/Golgi_Maint"/>
</dbReference>
<comment type="catalytic activity">
    <reaction evidence="11">
        <text>a uridine in tRNA + S-adenosyl-L-methionine = a 3-[(3S)-3-amino-3-carboxypropyl]uridine in tRNA + S-methyl-5'-thioadenosine + H(+)</text>
        <dbReference type="Rhea" id="RHEA:62432"/>
        <dbReference type="Rhea" id="RHEA-COMP:13339"/>
        <dbReference type="Rhea" id="RHEA-COMP:16092"/>
        <dbReference type="ChEBI" id="CHEBI:15378"/>
        <dbReference type="ChEBI" id="CHEBI:17509"/>
        <dbReference type="ChEBI" id="CHEBI:59789"/>
        <dbReference type="ChEBI" id="CHEBI:65315"/>
        <dbReference type="ChEBI" id="CHEBI:82930"/>
        <dbReference type="EC" id="2.5.1.25"/>
    </reaction>
</comment>
<dbReference type="Proteomes" id="UP000014760">
    <property type="component" value="Unassembled WGS sequence"/>
</dbReference>
<feature type="region of interest" description="Disordered" evidence="12">
    <location>
        <begin position="109"/>
        <end position="138"/>
    </location>
</feature>
<evidence type="ECO:0000259" key="13">
    <source>
        <dbReference type="SMART" id="SM01144"/>
    </source>
</evidence>
<keyword evidence="6" id="KW-0539">Nucleus</keyword>
<dbReference type="PANTHER" id="PTHR15627">
    <property type="entry name" value="NATURAL KILLER CELL-SPECIFIC ANTIGEN KLIP1"/>
    <property type="match status" value="1"/>
</dbReference>
<feature type="domain" description="DTW" evidence="13">
    <location>
        <begin position="12"/>
        <end position="239"/>
    </location>
</feature>